<proteinExistence type="predicted"/>
<gene>
    <name evidence="2" type="ORF">O0I10_012491</name>
</gene>
<dbReference type="EMBL" id="JARTCD010000130">
    <property type="protein sequence ID" value="KAJ8651920.1"/>
    <property type="molecule type" value="Genomic_DNA"/>
</dbReference>
<dbReference type="PANTHER" id="PTHR24148">
    <property type="entry name" value="ANKYRIN REPEAT DOMAIN-CONTAINING PROTEIN 39 HOMOLOG-RELATED"/>
    <property type="match status" value="1"/>
</dbReference>
<accession>A0AAD7XRN6</accession>
<evidence type="ECO:0000259" key="1">
    <source>
        <dbReference type="Pfam" id="PF06985"/>
    </source>
</evidence>
<dbReference type="Pfam" id="PF06985">
    <property type="entry name" value="HET"/>
    <property type="match status" value="1"/>
</dbReference>
<dbReference type="Proteomes" id="UP001234581">
    <property type="component" value="Unassembled WGS sequence"/>
</dbReference>
<name>A0AAD7XRN6_9FUNG</name>
<dbReference type="InterPro" id="IPR052895">
    <property type="entry name" value="HetReg/Transcr_Mod"/>
</dbReference>
<protein>
    <recommendedName>
        <fullName evidence="1">Heterokaryon incompatibility domain-containing protein</fullName>
    </recommendedName>
</protein>
<dbReference type="RefSeq" id="XP_058336834.1">
    <property type="nucleotide sequence ID" value="XM_058492392.1"/>
</dbReference>
<feature type="domain" description="Heterokaryon incompatibility" evidence="1">
    <location>
        <begin position="85"/>
        <end position="240"/>
    </location>
</feature>
<sequence>MTCDTDEDDSSIKLDIRCLEINDGGPWKRFFEEGLGALLADKHFLLLYVPKDGAKMRIIRPATDPYHRQRMIKRVNGAESIPSFYYALSHLWGISKENRHFWEEIGDYVDDTDGQPAAPVSMRPEKRATLLALLKAHPDSYWWIDVLCARTDTPLDIMGDIYSCCLECVAMIDCEPSLLSKFHTEKNTREKLYDYDMYKRPSPEFLVRGKHLYAKYPQLVAQVYHLQQSAWWKRVWTWQEMALPYGVVRLMAETDDHHFQTNTTTMDDLINSFKNLFDVYYYLNATSDNEDRQHIAEKIKFMIEIYNARTFSKHRFRKKSPARLGSLLSSLSYSSRRCMDPVDYVYGVLGMLQLKIPRMSDPNAVWQRLMSELEKYIEAMEDNQIEVNGVHCKVIGFDDRAYLVDLREAVAMSDVYDKLKFVESAIVVENE</sequence>
<evidence type="ECO:0000313" key="2">
    <source>
        <dbReference type="EMBL" id="KAJ8651920.1"/>
    </source>
</evidence>
<organism evidence="2 3">
    <name type="scientific">Lichtheimia ornata</name>
    <dbReference type="NCBI Taxonomy" id="688661"/>
    <lineage>
        <taxon>Eukaryota</taxon>
        <taxon>Fungi</taxon>
        <taxon>Fungi incertae sedis</taxon>
        <taxon>Mucoromycota</taxon>
        <taxon>Mucoromycotina</taxon>
        <taxon>Mucoromycetes</taxon>
        <taxon>Mucorales</taxon>
        <taxon>Lichtheimiaceae</taxon>
        <taxon>Lichtheimia</taxon>
    </lineage>
</organism>
<evidence type="ECO:0000313" key="3">
    <source>
        <dbReference type="Proteomes" id="UP001234581"/>
    </source>
</evidence>
<keyword evidence="3" id="KW-1185">Reference proteome</keyword>
<reference evidence="2 3" key="1">
    <citation type="submission" date="2023-03" db="EMBL/GenBank/DDBJ databases">
        <title>Genome sequence of Lichtheimia ornata CBS 291.66.</title>
        <authorList>
            <person name="Mohabir J.T."/>
            <person name="Shea T.P."/>
            <person name="Kurbessoian T."/>
            <person name="Berby B."/>
            <person name="Fontaine J."/>
            <person name="Livny J."/>
            <person name="Gnirke A."/>
            <person name="Stajich J.E."/>
            <person name="Cuomo C.A."/>
        </authorList>
    </citation>
    <scope>NUCLEOTIDE SEQUENCE [LARGE SCALE GENOMIC DNA]</scope>
    <source>
        <strain evidence="2">CBS 291.66</strain>
    </source>
</reference>
<dbReference type="InterPro" id="IPR010730">
    <property type="entry name" value="HET"/>
</dbReference>
<comment type="caution">
    <text evidence="2">The sequence shown here is derived from an EMBL/GenBank/DDBJ whole genome shotgun (WGS) entry which is preliminary data.</text>
</comment>
<dbReference type="GeneID" id="83219835"/>
<dbReference type="AlphaFoldDB" id="A0AAD7XRN6"/>
<dbReference type="PANTHER" id="PTHR24148:SF64">
    <property type="entry name" value="HETEROKARYON INCOMPATIBILITY DOMAIN-CONTAINING PROTEIN"/>
    <property type="match status" value="1"/>
</dbReference>